<accession>Q14Q83</accession>
<dbReference type="AlphaFoldDB" id="Q14Q83"/>
<evidence type="ECO:0000313" key="2">
    <source>
        <dbReference type="EMBL" id="CAK98346.1"/>
    </source>
</evidence>
<proteinExistence type="predicted"/>
<dbReference type="InterPro" id="IPR013785">
    <property type="entry name" value="Aldolase_TIM"/>
</dbReference>
<dbReference type="SUPFAM" id="SSF51445">
    <property type="entry name" value="(Trans)glycosidases"/>
    <property type="match status" value="1"/>
</dbReference>
<protein>
    <recommendedName>
        <fullName evidence="1">6-phospho-N-acetylmuramidase N-terminal domain-containing protein</fullName>
    </recommendedName>
</protein>
<evidence type="ECO:0000259" key="1">
    <source>
        <dbReference type="Pfam" id="PF19200"/>
    </source>
</evidence>
<sequence length="51" mass="6010">MYFIEKKSIYKKLGIPLQVFVALQRNDAQGPWQYNDKLPSIEMHRDLTLTA</sequence>
<dbReference type="InterPro" id="IPR017853">
    <property type="entry name" value="GH"/>
</dbReference>
<gene>
    <name evidence="2" type="ORF">SPICI01B_099</name>
</gene>
<dbReference type="InterPro" id="IPR043797">
    <property type="entry name" value="MupG_N"/>
</dbReference>
<dbReference type="Pfam" id="PF19200">
    <property type="entry name" value="MupG_N"/>
    <property type="match status" value="1"/>
</dbReference>
<dbReference type="EMBL" id="AM285302">
    <property type="protein sequence ID" value="CAK98346.1"/>
    <property type="molecule type" value="Genomic_DNA"/>
</dbReference>
<name>Q14Q83_SPICI</name>
<organism evidence="2">
    <name type="scientific">Spiroplasma citri</name>
    <dbReference type="NCBI Taxonomy" id="2133"/>
    <lineage>
        <taxon>Bacteria</taxon>
        <taxon>Bacillati</taxon>
        <taxon>Mycoplasmatota</taxon>
        <taxon>Mollicutes</taxon>
        <taxon>Entomoplasmatales</taxon>
        <taxon>Spiroplasmataceae</taxon>
        <taxon>Spiroplasma</taxon>
    </lineage>
</organism>
<reference evidence="2" key="1">
    <citation type="journal article" date="2010" name="Appl. Environ. Microbiol.">
        <title>Partial chromosome sequence of Spiroplasma citri reveals extensive viral invasion and important gene decay.</title>
        <authorList>
            <person name="Carle P."/>
            <person name="Saillard C."/>
            <person name="Carrere N."/>
            <person name="Carrere S."/>
            <person name="Duret S."/>
            <person name="Eveillard S."/>
            <person name="Gaurivaud P."/>
            <person name="Gourgues G."/>
            <person name="Gouzy J."/>
            <person name="Salar P."/>
            <person name="Verdin E."/>
            <person name="Breton M."/>
            <person name="Blanchard A."/>
            <person name="Laigret F."/>
            <person name="Bove J.M."/>
            <person name="Renaudin J."/>
            <person name="Foissac X."/>
        </authorList>
    </citation>
    <scope>NUCLEOTIDE SEQUENCE</scope>
    <source>
        <strain evidence="2">GII3-3X</strain>
    </source>
</reference>
<feature type="domain" description="6-phospho-N-acetylmuramidase N-terminal" evidence="1">
    <location>
        <begin position="2"/>
        <end position="50"/>
    </location>
</feature>
<dbReference type="Gene3D" id="3.20.20.70">
    <property type="entry name" value="Aldolase class I"/>
    <property type="match status" value="1"/>
</dbReference>